<sequence length="113" mass="13596">MREKSCILRSEFPEQKLQFFGESPASQGILNFLRTKKEQENPDSSSKFIKDLFFPVFSLKIFFFALSTLQKLFYTNRFYCSRLFRLSDIYTIIFSWLPLSAEVFRHIFNPEYF</sequence>
<keyword evidence="1" id="KW-0812">Transmembrane</keyword>
<accession>Q8TUH3</accession>
<proteinExistence type="predicted"/>
<organism evidence="2 3">
    <name type="scientific">Methanosarcina acetivorans (strain ATCC 35395 / DSM 2834 / JCM 12185 / C2A)</name>
    <dbReference type="NCBI Taxonomy" id="188937"/>
    <lineage>
        <taxon>Archaea</taxon>
        <taxon>Methanobacteriati</taxon>
        <taxon>Methanobacteriota</taxon>
        <taxon>Stenosarchaea group</taxon>
        <taxon>Methanomicrobia</taxon>
        <taxon>Methanosarcinales</taxon>
        <taxon>Methanosarcinaceae</taxon>
        <taxon>Methanosarcina</taxon>
    </lineage>
</organism>
<evidence type="ECO:0000256" key="1">
    <source>
        <dbReference type="SAM" id="Phobius"/>
    </source>
</evidence>
<reference evidence="2 3" key="1">
    <citation type="journal article" date="2002" name="Genome Res.">
        <title>The genome of Methanosarcina acetivorans reveals extensive metabolic and physiological diversity.</title>
        <authorList>
            <person name="Galagan J.E."/>
            <person name="Nusbaum C."/>
            <person name="Roy A."/>
            <person name="Endrizzi M.G."/>
            <person name="Macdonald P."/>
            <person name="FitzHugh W."/>
            <person name="Calvo S."/>
            <person name="Engels R."/>
            <person name="Smirnov S."/>
            <person name="Atnoor D."/>
            <person name="Brown A."/>
            <person name="Allen N."/>
            <person name="Naylor J."/>
            <person name="Stange-Thomann N."/>
            <person name="DeArellano K."/>
            <person name="Johnson R."/>
            <person name="Linton L."/>
            <person name="McEwan P."/>
            <person name="McKernan K."/>
            <person name="Talamas J."/>
            <person name="Tirrell A."/>
            <person name="Ye W."/>
            <person name="Zimmer A."/>
            <person name="Barber R.D."/>
            <person name="Cann I."/>
            <person name="Graham D.E."/>
            <person name="Grahame D.A."/>
            <person name="Guss A."/>
            <person name="Hedderich R."/>
            <person name="Ingram-Smith C."/>
            <person name="Kuettner C.H."/>
            <person name="Krzycki J.A."/>
            <person name="Leigh J.A."/>
            <person name="Li W."/>
            <person name="Liu J."/>
            <person name="Mukhopadhyay B."/>
            <person name="Reeve J.N."/>
            <person name="Smith K."/>
            <person name="Springer T.A."/>
            <person name="Umayam L.A."/>
            <person name="White O."/>
            <person name="White R.H."/>
            <person name="de Macario E.C."/>
            <person name="Ferry J.G."/>
            <person name="Jarrell K.F."/>
            <person name="Jing H."/>
            <person name="Macario A.J.L."/>
            <person name="Paulsen I."/>
            <person name="Pritchett M."/>
            <person name="Sowers K.R."/>
            <person name="Swanson R.V."/>
            <person name="Zinder S.H."/>
            <person name="Lander E."/>
            <person name="Metcalf W.W."/>
            <person name="Birren B."/>
        </authorList>
    </citation>
    <scope>NUCLEOTIDE SEQUENCE [LARGE SCALE GENOMIC DNA]</scope>
    <source>
        <strain evidence="3">ATCC 35395 / DSM 2834 / JCM 12185 / C2A</strain>
    </source>
</reference>
<dbReference type="HOGENOM" id="CLU_2127801_0_0_2"/>
<dbReference type="EnsemblBacteria" id="AAM03548">
    <property type="protein sequence ID" value="AAM03548"/>
    <property type="gene ID" value="MA_0094"/>
</dbReference>
<name>Q8TUH3_METAC</name>
<protein>
    <submittedName>
        <fullName evidence="2">Uncharacterized protein</fullName>
    </submittedName>
</protein>
<feature type="transmembrane region" description="Helical" evidence="1">
    <location>
        <begin position="89"/>
        <end position="108"/>
    </location>
</feature>
<keyword evidence="1" id="KW-0472">Membrane</keyword>
<keyword evidence="3" id="KW-1185">Reference proteome</keyword>
<dbReference type="Proteomes" id="UP000002487">
    <property type="component" value="Chromosome"/>
</dbReference>
<evidence type="ECO:0000313" key="2">
    <source>
        <dbReference type="EMBL" id="AAM03548.1"/>
    </source>
</evidence>
<dbReference type="EMBL" id="AE010299">
    <property type="protein sequence ID" value="AAM03548.1"/>
    <property type="molecule type" value="Genomic_DNA"/>
</dbReference>
<gene>
    <name evidence="2" type="ordered locus">MA_0094</name>
</gene>
<keyword evidence="1" id="KW-1133">Transmembrane helix</keyword>
<dbReference type="AlphaFoldDB" id="Q8TUH3"/>
<feature type="transmembrane region" description="Helical" evidence="1">
    <location>
        <begin position="52"/>
        <end position="69"/>
    </location>
</feature>
<dbReference type="KEGG" id="mac:MA_0094"/>
<evidence type="ECO:0000313" key="3">
    <source>
        <dbReference type="Proteomes" id="UP000002487"/>
    </source>
</evidence>
<dbReference type="InParanoid" id="Q8TUH3"/>